<accession>A0AAV6G219</accession>
<proteinExistence type="predicted"/>
<keyword evidence="3" id="KW-1185">Reference proteome</keyword>
<dbReference type="AlphaFoldDB" id="A0AAV6G219"/>
<reference evidence="2" key="1">
    <citation type="submission" date="2020-10" db="EMBL/GenBank/DDBJ databases">
        <title>Chromosome-scale genome assembly of the Allis shad, Alosa alosa.</title>
        <authorList>
            <person name="Margot Z."/>
            <person name="Christophe K."/>
            <person name="Cabau C."/>
            <person name="Louis A."/>
            <person name="Berthelot C."/>
            <person name="Parey E."/>
            <person name="Roest Crollius H."/>
            <person name="Montfort J."/>
            <person name="Robinson-Rechavi M."/>
            <person name="Bucao C."/>
            <person name="Bouchez O."/>
            <person name="Gislard M."/>
            <person name="Lluch J."/>
            <person name="Milhes M."/>
            <person name="Lampietro C."/>
            <person name="Lopez Roques C."/>
            <person name="Donnadieu C."/>
            <person name="Braasch I."/>
            <person name="Desvignes T."/>
            <person name="Postlethwait J."/>
            <person name="Bobe J."/>
            <person name="Guiguen Y."/>
        </authorList>
    </citation>
    <scope>NUCLEOTIDE SEQUENCE</scope>
    <source>
        <strain evidence="2">M-15738</strain>
        <tissue evidence="2">Blood</tissue>
    </source>
</reference>
<feature type="region of interest" description="Disordered" evidence="1">
    <location>
        <begin position="16"/>
        <end position="76"/>
    </location>
</feature>
<comment type="caution">
    <text evidence="2">The sequence shown here is derived from an EMBL/GenBank/DDBJ whole genome shotgun (WGS) entry which is preliminary data.</text>
</comment>
<gene>
    <name evidence="2" type="ORF">AALO_G00234620</name>
</gene>
<evidence type="ECO:0000313" key="3">
    <source>
        <dbReference type="Proteomes" id="UP000823561"/>
    </source>
</evidence>
<feature type="compositionally biased region" description="Basic and acidic residues" evidence="1">
    <location>
        <begin position="210"/>
        <end position="227"/>
    </location>
</feature>
<feature type="compositionally biased region" description="Basic residues" evidence="1">
    <location>
        <begin position="316"/>
        <end position="333"/>
    </location>
</feature>
<feature type="compositionally biased region" description="Polar residues" evidence="1">
    <location>
        <begin position="33"/>
        <end position="42"/>
    </location>
</feature>
<feature type="region of interest" description="Disordered" evidence="1">
    <location>
        <begin position="294"/>
        <end position="446"/>
    </location>
</feature>
<name>A0AAV6G219_9TELE</name>
<evidence type="ECO:0000256" key="1">
    <source>
        <dbReference type="SAM" id="MobiDB-lite"/>
    </source>
</evidence>
<feature type="compositionally biased region" description="Basic and acidic residues" evidence="1">
    <location>
        <begin position="362"/>
        <end position="371"/>
    </location>
</feature>
<dbReference type="EMBL" id="JADWDJ010000018">
    <property type="protein sequence ID" value="KAG5266651.1"/>
    <property type="molecule type" value="Genomic_DNA"/>
</dbReference>
<organism evidence="2 3">
    <name type="scientific">Alosa alosa</name>
    <name type="common">allis shad</name>
    <dbReference type="NCBI Taxonomy" id="278164"/>
    <lineage>
        <taxon>Eukaryota</taxon>
        <taxon>Metazoa</taxon>
        <taxon>Chordata</taxon>
        <taxon>Craniata</taxon>
        <taxon>Vertebrata</taxon>
        <taxon>Euteleostomi</taxon>
        <taxon>Actinopterygii</taxon>
        <taxon>Neopterygii</taxon>
        <taxon>Teleostei</taxon>
        <taxon>Clupei</taxon>
        <taxon>Clupeiformes</taxon>
        <taxon>Clupeoidei</taxon>
        <taxon>Clupeidae</taxon>
        <taxon>Alosa</taxon>
    </lineage>
</organism>
<protein>
    <submittedName>
        <fullName evidence="2">Uncharacterized protein</fullName>
    </submittedName>
</protein>
<dbReference type="Proteomes" id="UP000823561">
    <property type="component" value="Chromosome 18"/>
</dbReference>
<evidence type="ECO:0000313" key="2">
    <source>
        <dbReference type="EMBL" id="KAG5266651.1"/>
    </source>
</evidence>
<feature type="compositionally biased region" description="Low complexity" evidence="1">
    <location>
        <begin position="410"/>
        <end position="426"/>
    </location>
</feature>
<sequence length="446" mass="49315">MKRELRKLVMREMKRAHLQRRVQETEADEHDTSSQSSLNLTSDQDRSSSQESLEVEAPLSDMLDRVESGLSLSEQNMESLEVEATLNDILDKVESDLTAAKEAAEEKEAVEVKAALNDLLSGNGTELVTSLSGIQDEVESCATGLEEKQLDKDVKAPLENILESVESPQRGTHADALTAVTVEAEKSVEKDADEIKAASILSGPSLEVGLPRKETEKEGQKEERRLDGPSLDQVLEDLEMTCNALRDFLETNKRALSKGHYEEAAGDQVEKEEPVQMEAVGILTLKETAASLVDVETSKSSAEEQKNNPLQTGAVQKKKVRRGKRGRGAKGNKKTNTTTPLQNEGGEERSRAHPPQTVVAGRGDRAEERWPANHKRSQREEVRSGAHVRRQQSQMEPVSGSGHRMRGRGHTTWTGGTGRWDGQWRGPVRRWWGGAQADYTQWGGEE</sequence>
<feature type="region of interest" description="Disordered" evidence="1">
    <location>
        <begin position="206"/>
        <end position="231"/>
    </location>
</feature>